<dbReference type="InterPro" id="IPR026444">
    <property type="entry name" value="Secre_tail"/>
</dbReference>
<dbReference type="PANTHER" id="PTHR42535">
    <property type="entry name" value="OOKINETE PROTEIN, PUTATIVE-RELATED"/>
    <property type="match status" value="1"/>
</dbReference>
<dbReference type="Pfam" id="PF18962">
    <property type="entry name" value="Por_Secre_tail"/>
    <property type="match status" value="1"/>
</dbReference>
<dbReference type="KEGG" id="kan:IMCC3317_08230"/>
<dbReference type="GO" id="GO:0004553">
    <property type="term" value="F:hydrolase activity, hydrolyzing O-glycosyl compounds"/>
    <property type="evidence" value="ECO:0007669"/>
    <property type="project" value="UniProtKB-ARBA"/>
</dbReference>
<proteinExistence type="predicted"/>
<sequence>MKQKNILLFILSITIQYVVIGQNITDGLQAHYKFDTNLVDDTLNNHDLNTTDGSVSYNLVATNDSAISFDGASQVSSISNFNNSSFTATAVSLWIKSSTVTADLQICLQGAHMGFGAYIQAYSGKFIGFFDSSSTGSYESTNVITDGMWHHIVIQNDGTTTFMYVDGVLDGSTSENLVVGNGAANNKLYLGKSNLGVQNFAGSLNDVRIYNRMLTLCDIEILYDNYTSPVASFLFENNLLDDVNTNDLQSTAALPYESFGVNDTAIIFDGTSQVSSISNFDNSSFTQCAISLWVKSNTITADLQICLQGAHMGFGAYIQANSGKFIGFFDSSSTGSYESTNVITDGMWHHIVIQNDGTTTFMYVDGVLDGSISENLVIGNGTANNKLYLGKSNLGVQNFTGSLNNINIYNRVLNLCEIKEIGQTRILGITEHVDSKTINYAIYPNPTTGNFWIDLKDNYEEIKVQIFDTNGRLISKKRFSQMQLLPLEINAAKGIYIVKVLYGTNNYFVSKVIKQ</sequence>
<dbReference type="EMBL" id="CP019288">
    <property type="protein sequence ID" value="QHI35477.1"/>
    <property type="molecule type" value="Genomic_DNA"/>
</dbReference>
<organism evidence="3 4">
    <name type="scientific">Kordia antarctica</name>
    <dbReference type="NCBI Taxonomy" id="1218801"/>
    <lineage>
        <taxon>Bacteria</taxon>
        <taxon>Pseudomonadati</taxon>
        <taxon>Bacteroidota</taxon>
        <taxon>Flavobacteriia</taxon>
        <taxon>Flavobacteriales</taxon>
        <taxon>Flavobacteriaceae</taxon>
        <taxon>Kordia</taxon>
    </lineage>
</organism>
<evidence type="ECO:0000313" key="3">
    <source>
        <dbReference type="EMBL" id="QHI35477.1"/>
    </source>
</evidence>
<dbReference type="PANTHER" id="PTHR42535:SF2">
    <property type="entry name" value="CHROMOSOME UNDETERMINED SCAFFOLD_146, WHOLE GENOME SHOTGUN SEQUENCE"/>
    <property type="match status" value="1"/>
</dbReference>
<gene>
    <name evidence="3" type="ORF">IMCC3317_08230</name>
</gene>
<protein>
    <recommendedName>
        <fullName evidence="2">Secretion system C-terminal sorting domain-containing protein</fullName>
    </recommendedName>
</protein>
<keyword evidence="4" id="KW-1185">Reference proteome</keyword>
<name>A0A7L4ZGA6_9FLAO</name>
<dbReference type="SUPFAM" id="SSF49899">
    <property type="entry name" value="Concanavalin A-like lectins/glucanases"/>
    <property type="match status" value="2"/>
</dbReference>
<dbReference type="OrthoDB" id="7294637at2"/>
<dbReference type="AlphaFoldDB" id="A0A7L4ZGA6"/>
<dbReference type="GO" id="GO:0005975">
    <property type="term" value="P:carbohydrate metabolic process"/>
    <property type="evidence" value="ECO:0007669"/>
    <property type="project" value="UniProtKB-ARBA"/>
</dbReference>
<dbReference type="InterPro" id="IPR013320">
    <property type="entry name" value="ConA-like_dom_sf"/>
</dbReference>
<dbReference type="Proteomes" id="UP000464657">
    <property type="component" value="Chromosome"/>
</dbReference>
<feature type="domain" description="Secretion system C-terminal sorting" evidence="2">
    <location>
        <begin position="442"/>
        <end position="513"/>
    </location>
</feature>
<accession>A0A7L4ZGA6</accession>
<dbReference type="Gene3D" id="2.60.120.200">
    <property type="match status" value="2"/>
</dbReference>
<evidence type="ECO:0000313" key="4">
    <source>
        <dbReference type="Proteomes" id="UP000464657"/>
    </source>
</evidence>
<dbReference type="NCBIfam" id="TIGR04183">
    <property type="entry name" value="Por_Secre_tail"/>
    <property type="match status" value="1"/>
</dbReference>
<evidence type="ECO:0000259" key="2">
    <source>
        <dbReference type="Pfam" id="PF18962"/>
    </source>
</evidence>
<reference evidence="3 4" key="1">
    <citation type="journal article" date="2013" name="Int. J. Syst. Evol. Microbiol.">
        <title>Kordia antarctica sp. nov., isolated from Antarctic seawater.</title>
        <authorList>
            <person name="Baek K."/>
            <person name="Choi A."/>
            <person name="Kang I."/>
            <person name="Lee K."/>
            <person name="Cho J.C."/>
        </authorList>
    </citation>
    <scope>NUCLEOTIDE SEQUENCE [LARGE SCALE GENOMIC DNA]</scope>
    <source>
        <strain evidence="3 4">IMCC3317</strain>
    </source>
</reference>
<dbReference type="Pfam" id="PF13385">
    <property type="entry name" value="Laminin_G_3"/>
    <property type="match status" value="2"/>
</dbReference>
<keyword evidence="1" id="KW-0732">Signal</keyword>
<evidence type="ECO:0000256" key="1">
    <source>
        <dbReference type="ARBA" id="ARBA00022729"/>
    </source>
</evidence>
<dbReference type="RefSeq" id="WP_160128217.1">
    <property type="nucleotide sequence ID" value="NZ_CP019288.1"/>
</dbReference>